<comment type="caution">
    <text evidence="2">The sequence shown here is derived from an EMBL/GenBank/DDBJ whole genome shotgun (WGS) entry which is preliminary data.</text>
</comment>
<protein>
    <recommendedName>
        <fullName evidence="4">Lipoprotein</fullName>
    </recommendedName>
</protein>
<proteinExistence type="predicted"/>
<dbReference type="PROSITE" id="PS51257">
    <property type="entry name" value="PROKAR_LIPOPROTEIN"/>
    <property type="match status" value="1"/>
</dbReference>
<feature type="coiled-coil region" evidence="1">
    <location>
        <begin position="111"/>
        <end position="145"/>
    </location>
</feature>
<reference evidence="2 3" key="1">
    <citation type="submission" date="2020-04" db="EMBL/GenBank/DDBJ databases">
        <authorList>
            <person name="Yoon J."/>
        </authorList>
    </citation>
    <scope>NUCLEOTIDE SEQUENCE [LARGE SCALE GENOMIC DNA]</scope>
    <source>
        <strain evidence="2 3">KMU-166</strain>
    </source>
</reference>
<evidence type="ECO:0000313" key="2">
    <source>
        <dbReference type="EMBL" id="NKI17413.1"/>
    </source>
</evidence>
<evidence type="ECO:0000313" key="3">
    <source>
        <dbReference type="Proteomes" id="UP000765845"/>
    </source>
</evidence>
<name>A0ABX1GE29_9GAMM</name>
<dbReference type="Proteomes" id="UP000765845">
    <property type="component" value="Unassembled WGS sequence"/>
</dbReference>
<dbReference type="InterPro" id="IPR046516">
    <property type="entry name" value="DUF6694"/>
</dbReference>
<keyword evidence="3" id="KW-1185">Reference proteome</keyword>
<dbReference type="EMBL" id="JAAWWK010000002">
    <property type="protein sequence ID" value="NKI17413.1"/>
    <property type="molecule type" value="Genomic_DNA"/>
</dbReference>
<dbReference type="RefSeq" id="WP_168449910.1">
    <property type="nucleotide sequence ID" value="NZ_JAAWWK010000002.1"/>
</dbReference>
<keyword evidence="1" id="KW-0175">Coiled coil</keyword>
<evidence type="ECO:0000256" key="1">
    <source>
        <dbReference type="SAM" id="Coils"/>
    </source>
</evidence>
<gene>
    <name evidence="2" type="ORF">HCU74_08285</name>
</gene>
<organism evidence="2 3">
    <name type="scientific">Spongiibacter thalassae</name>
    <dbReference type="NCBI Taxonomy" id="2721624"/>
    <lineage>
        <taxon>Bacteria</taxon>
        <taxon>Pseudomonadati</taxon>
        <taxon>Pseudomonadota</taxon>
        <taxon>Gammaproteobacteria</taxon>
        <taxon>Cellvibrionales</taxon>
        <taxon>Spongiibacteraceae</taxon>
        <taxon>Spongiibacter</taxon>
    </lineage>
</organism>
<accession>A0ABX1GE29</accession>
<evidence type="ECO:0008006" key="4">
    <source>
        <dbReference type="Google" id="ProtNLM"/>
    </source>
</evidence>
<dbReference type="Pfam" id="PF20404">
    <property type="entry name" value="DUF6694"/>
    <property type="match status" value="1"/>
</dbReference>
<sequence>MKHLHIFLSALTLFTIVGCTEPTIDTSTDETTRTSIKKVADSLPESARQEFQGAVEFLLFSQLETRDILAAGVTGTSLLQSKMLIAIDGKTAKQVLAEVRSIKSEKAAETAAQHARERDEALAEIEKLERKKAQAKLSTEQLKKFTVTNSQFLKKKGQFGQDQAYIQLSVSNGTDAAVSKAHFVGTLSSPGRSTPWFSDSFFYSIPGGLEKFEIATWTLKPSTMSDWSSAPAPADAEFTVIATQLDGPNGETLYSNDDFSERDAERLERLKLKYRRP</sequence>